<comment type="caution">
    <text evidence="5">The sequence shown here is derived from an EMBL/GenBank/DDBJ whole genome shotgun (WGS) entry which is preliminary data.</text>
</comment>
<organism evidence="5 6">
    <name type="scientific">Faecousia intestinalis</name>
    <dbReference type="NCBI Taxonomy" id="3133167"/>
    <lineage>
        <taxon>Bacteria</taxon>
        <taxon>Bacillati</taxon>
        <taxon>Bacillota</taxon>
        <taxon>Clostridia</taxon>
        <taxon>Eubacteriales</taxon>
        <taxon>Oscillospiraceae</taxon>
        <taxon>Faecousia</taxon>
    </lineage>
</organism>
<dbReference type="InterPro" id="IPR008964">
    <property type="entry name" value="Invasin/intimin_cell_adhesion"/>
</dbReference>
<keyword evidence="1" id="KW-0677">Repeat</keyword>
<dbReference type="InterPro" id="IPR001119">
    <property type="entry name" value="SLH_dom"/>
</dbReference>
<dbReference type="RefSeq" id="WP_349136670.1">
    <property type="nucleotide sequence ID" value="NZ_JBBMFF010000254.1"/>
</dbReference>
<dbReference type="Pfam" id="PF14717">
    <property type="entry name" value="DUF4465"/>
    <property type="match status" value="1"/>
</dbReference>
<dbReference type="Gene3D" id="2.160.20.110">
    <property type="match status" value="2"/>
</dbReference>
<dbReference type="Pfam" id="PF02368">
    <property type="entry name" value="Big_2"/>
    <property type="match status" value="3"/>
</dbReference>
<evidence type="ECO:0000259" key="4">
    <source>
        <dbReference type="PROSITE" id="PS51272"/>
    </source>
</evidence>
<feature type="domain" description="C2H2-type" evidence="3">
    <location>
        <begin position="2555"/>
        <end position="2582"/>
    </location>
</feature>
<evidence type="ECO:0000313" key="6">
    <source>
        <dbReference type="Proteomes" id="UP001491552"/>
    </source>
</evidence>
<reference evidence="5 6" key="1">
    <citation type="submission" date="2024-03" db="EMBL/GenBank/DDBJ databases">
        <title>Human intestinal bacterial collection.</title>
        <authorList>
            <person name="Pauvert C."/>
            <person name="Hitch T.C.A."/>
            <person name="Clavel T."/>
        </authorList>
    </citation>
    <scope>NUCLEOTIDE SEQUENCE [LARGE SCALE GENOMIC DNA]</scope>
    <source>
        <strain evidence="5 6">CLA-AA-H192</strain>
    </source>
</reference>
<keyword evidence="6" id="KW-1185">Reference proteome</keyword>
<dbReference type="InterPro" id="IPR013087">
    <property type="entry name" value="Znf_C2H2_type"/>
</dbReference>
<feature type="domain" description="SLH" evidence="4">
    <location>
        <begin position="2791"/>
        <end position="2854"/>
    </location>
</feature>
<dbReference type="InterPro" id="IPR003343">
    <property type="entry name" value="Big_2"/>
</dbReference>
<evidence type="ECO:0000256" key="2">
    <source>
        <dbReference type="SAM" id="SignalP"/>
    </source>
</evidence>
<dbReference type="PROSITE" id="PS50157">
    <property type="entry name" value="ZINC_FINGER_C2H2_2"/>
    <property type="match status" value="1"/>
</dbReference>
<evidence type="ECO:0000313" key="5">
    <source>
        <dbReference type="EMBL" id="MEQ2511967.1"/>
    </source>
</evidence>
<dbReference type="InterPro" id="IPR027828">
    <property type="entry name" value="DUF4465"/>
</dbReference>
<proteinExistence type="predicted"/>
<dbReference type="SUPFAM" id="SSF49373">
    <property type="entry name" value="Invasin/intimin cell-adhesion fragments"/>
    <property type="match status" value="3"/>
</dbReference>
<dbReference type="EMBL" id="JBBMFF010000254">
    <property type="protein sequence ID" value="MEQ2511967.1"/>
    <property type="molecule type" value="Genomic_DNA"/>
</dbReference>
<evidence type="ECO:0000259" key="3">
    <source>
        <dbReference type="PROSITE" id="PS50157"/>
    </source>
</evidence>
<dbReference type="Gene3D" id="2.60.120.1350">
    <property type="entry name" value="Protein of unknown function DUF4465"/>
    <property type="match status" value="1"/>
</dbReference>
<dbReference type="Pfam" id="PF00395">
    <property type="entry name" value="SLH"/>
    <property type="match status" value="3"/>
</dbReference>
<feature type="chain" id="PRO_5045649955" evidence="2">
    <location>
        <begin position="33"/>
        <end position="2915"/>
    </location>
</feature>
<sequence length="2915" mass="310259">MQTKPAACGKRLLALVLAIVMVCSLLPVSAFAAEPDYELRVLTFEDADYKGGTNFAGGNNWTSLIDSPQYGGKMLYGESGAGVDSVDAAYKWTDKNNTWLSNTLSEGYGSWCYWSGGHAVSNYVSGEISKYGGFESQLTVYKKDVSGLERTGGGHNGSNNFAVHYGYADNSGYGLTEASLPTLTFADGTARVIDHMYVNNMDYALNCYIDGNGLTAKIGDDDWVKLVATGYNAAGEKTGTASIYLCNGPKNIMMDWTRWDLSGLGKVLKVTFNVTGSSDNGYGFSQPAYFAYDDVAVRFEKAAAVVPATGVTLDKTTLNLMTGETAVLTAAAQPENTTDTLTWTTGNEAVATVADGVVTAVGAGSTVITATCGSVKAECTVTVTASPLTVSVGGKTSPLSRVGGEGETKYRAVLPYGSDVTIHVADASFLLVTDKKSNYLNEAGANPFTLKAAELETALLTDKDEKPFTPAENSKVAYLSIMDVMAGTTYELYLELTREVTPATGVTLDQTELTLTAGKTASLKATVQPENTTDTIVWSSSKEEVATVENGIVTAKAAGETVITATCGTVKAECAVTVTPPVMASAVTLDKTELNLYTGDTAALTAAIQPEDTTDPTIAWTTTDAEVASVQNGVVTAGKTGTATITASCGEAKAQCAVTVKAPAEPAQKDGVYQIGNADELVWFVKKVNGGENAISAILAKDIDLADVVWAPIGNGSVAFAGSFDGAGHTVSNLTVDYTTAASGERLYLGLFGQVEGTPEKHAVIQNLTVTGSVNAASEFSVYSGYVAGVVGSARYAELSKVISRVDVTADERVGSTSSVGGLAGVMIDTTVTNCGNEGDVTGVNNLGGLCYELYSGTMTGCYNTGRITATGTYVGGLMGYAKQATITNAYSTGDVTTEKTLMGGLIGVMEKSSLTNAYVSGKVTTAVASGAIGAAVGSADQVSNVYYLGSASAIGDENATAKTAEELKALAPTLGSSFKENTGCGGYPLLAWQEARAHQYEDGVCTVCGAKDPAAPYLLDGVTDAAAEVQTGKSYQLDDLMDGKIFGVKNGTLTYKNYFYTMSSDGGATWSGEQHFEEAMFGGVNKSLIQSKAGTYIYKFRAKNDAGYSADTWTLTLTFVDVVEANINFYVGRDQNYSTNGNKYPILKMYKTAGIDENQFDYVGWFTDAEGKTVYVYNPADYTIIDGEEKDYVEIDGTKYELHGYEEVRFTNSAFDAADETATASNTVVNNYNMFYATLSTGRYSTRGYGWNTATEAYDIYLGGQSLPLPMEKDIYGGGGNDIHLGVVSVYATTRNEKNEYFGTDDYHVEMIMPVTGSMIHSGTHYTYTRYGSDYTAFPFLSWEAQNASLYNIYAYPTNTEKYMFNQQINQTTAPSYNVVTKNITIANAVELDITAPTTAEFTLFFQYNNFNTRAVEPYKTAKDDATGMTTYSYRVSERNNNYTWRLVDETGTYVTKAGWLSSLNQKTEKTITFDSGAPTDRKSHSFKDLGTTVSSRDEADLQVFLSHSGFMSVSDTYRIRAYRMWELINNDAGNIMVEPSFNIQVLQGNPADVTQVSGGNAVGNWLDVTPTGTDIVAVTYDAIDLYNDKDVAGTHGGLFPATAPERTGVFVITNKAAGKADAVIRFNGGTTSPRGAEWDYNYDTWYYLDTDEAPTLDFTTTKGATASYAVVTTDAALNSTLSGWTELTADENGMFHASLLPFRTAKTLGGTVILKLTDSTGTSYRLARVAQMSVTVKNASNDGEPIMPGDKVTLSFDGLYRGMDKVSGIFNPTLLYLNYSAEEEESKGQLTQYWQMDRASVTVEMPTDITFPEGSDKTTVMVTDGYISGGMYSAASPFDTLYNMTDTGVGTNFSAVTTSFVASRLADVSVEVNTKVTYNVKLVPVDENGNAIDGLTPTFTDRDNKAVTAEADGTFKLGYGPYSYAVEQLGYVRTTGSFKLGSADAAKVENGVLTIKFTVRKAAENAWDGKTTTEPATDENGVYLIGTGAELAWFAQKVNGGSAKLSGILTADIDLAGYEWTPIGTASKKFAGTFNGRNHTIDHLSINYSSKTPISLYRGLFGWVSGANATNRAKIENLTVNGTVVAGSNKPVNDAYVGGIVGRADYADLTNLHSNVDVSIKRTAGNYWQSVGGVVGGAYYSLNVTNCSNSGNVTGWRYCAGIVGNISSGSQPSTITGCVNTGSITAPSTCAAGIVSNLPNGCKVTACYNTGAIKAGGNYPAGIVGYCANSEVRSCFNLGTVTCNTTFTYGSVIGTVSSADAVIKNLYYLEGTCEKGGIGAVKNAETQTAAVRTAEEIANAEFVSTMNADLAEAAFTSGCTATKHPILLWQADAEHTFANTASDVIKSEATCTEAAVYYVKCDNCDAVSNTLTVKVGEPLGHDLTVTVVEPTCEKDGYTESVCARCGLSYRTNYVAAKGHSYVDVVTAPTCESAGYTTHTCSVCGDSYVDAMLPATGHSYEDVVTAPTCEKGGYTTHTCSVCGSSYVDTMTDALGHDYQTVVTAPTCDAMGYTTHTCTRCGDSYVDSYTQAADHSYTSEVTKQPTCTEEGVRTFTCTNCGKSYTESIPMIAHSYEEVKTDPDCTHMGYTTYTCSVCGDSYKADFVDAAGHDCEATVVAPTCEGYGYTENHCKHCDYTYISEIRQPLGHDDKLTGAKEATCTEPGYTGDMVCTRCGEVHSKGEEIPALGHDYGDWTTVKEADCFHTGLEERKCGRCGEIEQHETTAETCPSEAYTDLDRNGWYHEYVDWVLKNGVMNGVGGGLFEPNGETTRAMLVMVLYRMAGTPDMAGRESSFTDVSADSWYGAAVIWASENGIVNGVGGGLFDPDASLTREQMAMMLYRFAGYLGSNTEKRADLSAYGDADAVSAFAQDAMAWAVAEGLVNGRSAAELAPKAGATRAELATILFRFAALQNA</sequence>
<protein>
    <submittedName>
        <fullName evidence="5">DUF4465 domain-containing protein</fullName>
    </submittedName>
</protein>
<keyword evidence="2" id="KW-0732">Signal</keyword>
<feature type="domain" description="SLH" evidence="4">
    <location>
        <begin position="2730"/>
        <end position="2789"/>
    </location>
</feature>
<feature type="domain" description="SLH" evidence="4">
    <location>
        <begin position="2857"/>
        <end position="2915"/>
    </location>
</feature>
<gene>
    <name evidence="5" type="ORF">WMO66_12070</name>
</gene>
<evidence type="ECO:0000256" key="1">
    <source>
        <dbReference type="ARBA" id="ARBA00022737"/>
    </source>
</evidence>
<dbReference type="PROSITE" id="PS51272">
    <property type="entry name" value="SLH"/>
    <property type="match status" value="3"/>
</dbReference>
<name>A0ABV1G9C0_9FIRM</name>
<dbReference type="SMART" id="SM00635">
    <property type="entry name" value="BID_2"/>
    <property type="match status" value="3"/>
</dbReference>
<dbReference type="Proteomes" id="UP001491552">
    <property type="component" value="Unassembled WGS sequence"/>
</dbReference>
<dbReference type="Gene3D" id="2.60.40.1080">
    <property type="match status" value="3"/>
</dbReference>
<feature type="signal peptide" evidence="2">
    <location>
        <begin position="1"/>
        <end position="32"/>
    </location>
</feature>
<accession>A0ABV1G9C0</accession>